<protein>
    <submittedName>
        <fullName evidence="4">Uncharacterized protein LOC111357267</fullName>
    </submittedName>
</protein>
<keyword evidence="2" id="KW-0732">Signal</keyword>
<gene>
    <name evidence="4" type="primary">LOC111357267</name>
</gene>
<keyword evidence="3" id="KW-1185">Reference proteome</keyword>
<feature type="chain" id="PRO_5039912638" evidence="2">
    <location>
        <begin position="26"/>
        <end position="232"/>
    </location>
</feature>
<evidence type="ECO:0000256" key="1">
    <source>
        <dbReference type="SAM" id="MobiDB-lite"/>
    </source>
</evidence>
<dbReference type="KEGG" id="sliu:111357267"/>
<evidence type="ECO:0000313" key="3">
    <source>
        <dbReference type="Proteomes" id="UP000301870"/>
    </source>
</evidence>
<evidence type="ECO:0000256" key="2">
    <source>
        <dbReference type="SAM" id="SignalP"/>
    </source>
</evidence>
<proteinExistence type="predicted"/>
<dbReference type="GeneID" id="111357267"/>
<accession>A0A9J7ITJ4</accession>
<name>A0A9J7ITJ4_SPOLT</name>
<feature type="compositionally biased region" description="Basic residues" evidence="1">
    <location>
        <begin position="140"/>
        <end position="159"/>
    </location>
</feature>
<reference evidence="4" key="1">
    <citation type="submission" date="2025-08" db="UniProtKB">
        <authorList>
            <consortium name="RefSeq"/>
        </authorList>
    </citation>
    <scope>IDENTIFICATION</scope>
    <source>
        <strain evidence="4">Ishihara</strain>
        <tissue evidence="4">Whole body</tissue>
    </source>
</reference>
<dbReference type="RefSeq" id="XP_022827653.1">
    <property type="nucleotide sequence ID" value="XM_022971885.1"/>
</dbReference>
<dbReference type="OrthoDB" id="7482756at2759"/>
<dbReference type="AlphaFoldDB" id="A0A9J7ITJ4"/>
<feature type="compositionally biased region" description="Acidic residues" evidence="1">
    <location>
        <begin position="121"/>
        <end position="131"/>
    </location>
</feature>
<organism evidence="3 4">
    <name type="scientific">Spodoptera litura</name>
    <name type="common">Asian cotton leafworm</name>
    <dbReference type="NCBI Taxonomy" id="69820"/>
    <lineage>
        <taxon>Eukaryota</taxon>
        <taxon>Metazoa</taxon>
        <taxon>Ecdysozoa</taxon>
        <taxon>Arthropoda</taxon>
        <taxon>Hexapoda</taxon>
        <taxon>Insecta</taxon>
        <taxon>Pterygota</taxon>
        <taxon>Neoptera</taxon>
        <taxon>Endopterygota</taxon>
        <taxon>Lepidoptera</taxon>
        <taxon>Glossata</taxon>
        <taxon>Ditrysia</taxon>
        <taxon>Noctuoidea</taxon>
        <taxon>Noctuidae</taxon>
        <taxon>Amphipyrinae</taxon>
        <taxon>Spodoptera</taxon>
    </lineage>
</organism>
<feature type="region of interest" description="Disordered" evidence="1">
    <location>
        <begin position="118"/>
        <end position="162"/>
    </location>
</feature>
<feature type="signal peptide" evidence="2">
    <location>
        <begin position="1"/>
        <end position="25"/>
    </location>
</feature>
<evidence type="ECO:0000313" key="4">
    <source>
        <dbReference type="RefSeq" id="XP_022827653.1"/>
    </source>
</evidence>
<sequence length="232" mass="26478">MNFCVVSVQVILVVIFLVQCQYGFAQVEADSQGSQGVANLVNSLEKKVNIQELMNELYGKDKKTENKSVEFPTRIIEHATGTLPNTNDINEEVDFTELVNSQELAELYTATSFETRASEVTSDEANAEPDTEMVTNVQQKPKRKKRIKKRKKNRRKKHSPAIQELKTVTSSEVEKAEFGKNKIMRKYHNKPHRNIRKRKFVKTAIKDVNTNSDSDEAKAKPVDIIVHIKMND</sequence>
<dbReference type="Proteomes" id="UP000301870">
    <property type="component" value="Chromosome 24"/>
</dbReference>